<dbReference type="PANTHER" id="PTHR23011:SF28">
    <property type="entry name" value="CYCLIC NUCLEOTIDE-BINDING DOMAIN CONTAINING PROTEIN"/>
    <property type="match status" value="1"/>
</dbReference>
<proteinExistence type="predicted"/>
<dbReference type="Pfam" id="PF00027">
    <property type="entry name" value="cNMP_binding"/>
    <property type="match status" value="1"/>
</dbReference>
<feature type="compositionally biased region" description="Basic and acidic residues" evidence="1">
    <location>
        <begin position="140"/>
        <end position="150"/>
    </location>
</feature>
<dbReference type="Gene3D" id="2.60.120.10">
    <property type="entry name" value="Jelly Rolls"/>
    <property type="match status" value="2"/>
</dbReference>
<dbReference type="OrthoDB" id="166212at2759"/>
<evidence type="ECO:0000313" key="3">
    <source>
        <dbReference type="EMBL" id="OWF39986.1"/>
    </source>
</evidence>
<dbReference type="STRING" id="6573.A0A210PU57"/>
<protein>
    <submittedName>
        <fullName evidence="3">Cyclic nucleotide-binding domain-containing protein 2</fullName>
    </submittedName>
</protein>
<dbReference type="CDD" id="cd00038">
    <property type="entry name" value="CAP_ED"/>
    <property type="match status" value="1"/>
</dbReference>
<dbReference type="PANTHER" id="PTHR23011">
    <property type="entry name" value="CYCLIC NUCLEOTIDE-BINDING DOMAIN CONTAINING PROTEIN"/>
    <property type="match status" value="1"/>
</dbReference>
<organism evidence="3 4">
    <name type="scientific">Mizuhopecten yessoensis</name>
    <name type="common">Japanese scallop</name>
    <name type="synonym">Patinopecten yessoensis</name>
    <dbReference type="NCBI Taxonomy" id="6573"/>
    <lineage>
        <taxon>Eukaryota</taxon>
        <taxon>Metazoa</taxon>
        <taxon>Spiralia</taxon>
        <taxon>Lophotrochozoa</taxon>
        <taxon>Mollusca</taxon>
        <taxon>Bivalvia</taxon>
        <taxon>Autobranchia</taxon>
        <taxon>Pteriomorphia</taxon>
        <taxon>Pectinida</taxon>
        <taxon>Pectinoidea</taxon>
        <taxon>Pectinidae</taxon>
        <taxon>Mizuhopecten</taxon>
    </lineage>
</organism>
<accession>A0A210PU57</accession>
<gene>
    <name evidence="3" type="ORF">KP79_PYT19673</name>
</gene>
<dbReference type="PROSITE" id="PS50042">
    <property type="entry name" value="CNMP_BINDING_3"/>
    <property type="match status" value="1"/>
</dbReference>
<sequence length="802" mass="93000">MKESSNLDVLNRHYGNKEAKNCRRLLHSAPVRRNGGNRQLDKVTINNSLLLDDLRDRPEWINHQGEHGIQITMATGRHNLKREMTSITCHESCIPLCYSRDHTNVSGISSRNTVTPFLITQRQKTKNCWASERGRRDINSAVIRERLKSERSRRRSAKSAEGQERARRQSTVSTDDGDKERQPNVQAISRFRVAILCVRILVRWLRIIINISNRMTSRTATEEQWYTLYNSNEARALAFNKAMFARERTFAKVPNWAKEILGQEPEARTETDCRRLHALLRGLKSFDKFTEKIQLSMCRAFRYICVENGRVILRRGHVGFNFYFMYSGSVFVNLEDRNIDGDKFEKTETVLVRGDAFGELALLQDIRRTASITCRETCEMLVVDKDTFAKVCPKIFEEELEEKERFLCHLPLFNSRVWTKEMIKRICTEAQIQEYKTNKVIVVDSDEEWIYVCMEGKCQIIRRVALDLKSSHKKKSSLAKRPSTPMLSDEVLDILGKLKTIQDNKNKQEAESDDSDDEIGKERMLDSMSLEYRRDGRRRRLMKNPDKDAVIEKKEVMAIKGTITLTSLMAQNKKSPDGKDYVYLNIGELHSKDVFDLFCIMYPSRRPANSTLILVSLGSRMMRIKRKNFFNTTSHDALLHAKRLAKKERYPSEEMLLRSYREKTMWDNYKSHVVTEIVGPHLKKNGRFSNISKDQLNIMKERNEQKEILLSTLKRNMVISKATKTEDDENDGSSDEKYNYGDTIPQQVFVLPHQLKIHVSVEPIPSNLAVGRRTSVLTKPGFIRESQGIERSKTDLKTVNCS</sequence>
<dbReference type="Proteomes" id="UP000242188">
    <property type="component" value="Unassembled WGS sequence"/>
</dbReference>
<feature type="region of interest" description="Disordered" evidence="1">
    <location>
        <begin position="140"/>
        <end position="181"/>
    </location>
</feature>
<evidence type="ECO:0000259" key="2">
    <source>
        <dbReference type="PROSITE" id="PS50042"/>
    </source>
</evidence>
<keyword evidence="4" id="KW-1185">Reference proteome</keyword>
<dbReference type="InterPro" id="IPR018490">
    <property type="entry name" value="cNMP-bd_dom_sf"/>
</dbReference>
<reference evidence="3 4" key="1">
    <citation type="journal article" date="2017" name="Nat. Ecol. Evol.">
        <title>Scallop genome provides insights into evolution of bilaterian karyotype and development.</title>
        <authorList>
            <person name="Wang S."/>
            <person name="Zhang J."/>
            <person name="Jiao W."/>
            <person name="Li J."/>
            <person name="Xun X."/>
            <person name="Sun Y."/>
            <person name="Guo X."/>
            <person name="Huan P."/>
            <person name="Dong B."/>
            <person name="Zhang L."/>
            <person name="Hu X."/>
            <person name="Sun X."/>
            <person name="Wang J."/>
            <person name="Zhao C."/>
            <person name="Wang Y."/>
            <person name="Wang D."/>
            <person name="Huang X."/>
            <person name="Wang R."/>
            <person name="Lv J."/>
            <person name="Li Y."/>
            <person name="Zhang Z."/>
            <person name="Liu B."/>
            <person name="Lu W."/>
            <person name="Hui Y."/>
            <person name="Liang J."/>
            <person name="Zhou Z."/>
            <person name="Hou R."/>
            <person name="Li X."/>
            <person name="Liu Y."/>
            <person name="Li H."/>
            <person name="Ning X."/>
            <person name="Lin Y."/>
            <person name="Zhao L."/>
            <person name="Xing Q."/>
            <person name="Dou J."/>
            <person name="Li Y."/>
            <person name="Mao J."/>
            <person name="Guo H."/>
            <person name="Dou H."/>
            <person name="Li T."/>
            <person name="Mu C."/>
            <person name="Jiang W."/>
            <person name="Fu Q."/>
            <person name="Fu X."/>
            <person name="Miao Y."/>
            <person name="Liu J."/>
            <person name="Yu Q."/>
            <person name="Li R."/>
            <person name="Liao H."/>
            <person name="Li X."/>
            <person name="Kong Y."/>
            <person name="Jiang Z."/>
            <person name="Chourrout D."/>
            <person name="Li R."/>
            <person name="Bao Z."/>
        </authorList>
    </citation>
    <scope>NUCLEOTIDE SEQUENCE [LARGE SCALE GENOMIC DNA]</scope>
    <source>
        <strain evidence="3 4">PY_sf001</strain>
    </source>
</reference>
<dbReference type="InterPro" id="IPR014710">
    <property type="entry name" value="RmlC-like_jellyroll"/>
</dbReference>
<evidence type="ECO:0000256" key="1">
    <source>
        <dbReference type="SAM" id="MobiDB-lite"/>
    </source>
</evidence>
<evidence type="ECO:0000313" key="4">
    <source>
        <dbReference type="Proteomes" id="UP000242188"/>
    </source>
</evidence>
<dbReference type="EMBL" id="NEDP02005493">
    <property type="protein sequence ID" value="OWF39986.1"/>
    <property type="molecule type" value="Genomic_DNA"/>
</dbReference>
<dbReference type="AlphaFoldDB" id="A0A210PU57"/>
<dbReference type="SMART" id="SM00100">
    <property type="entry name" value="cNMP"/>
    <property type="match status" value="1"/>
</dbReference>
<name>A0A210PU57_MIZYE</name>
<feature type="domain" description="Cyclic nucleotide-binding" evidence="2">
    <location>
        <begin position="303"/>
        <end position="391"/>
    </location>
</feature>
<dbReference type="SUPFAM" id="SSF51206">
    <property type="entry name" value="cAMP-binding domain-like"/>
    <property type="match status" value="2"/>
</dbReference>
<comment type="caution">
    <text evidence="3">The sequence shown here is derived from an EMBL/GenBank/DDBJ whole genome shotgun (WGS) entry which is preliminary data.</text>
</comment>
<dbReference type="PROSITE" id="PS00889">
    <property type="entry name" value="CNMP_BINDING_2"/>
    <property type="match status" value="1"/>
</dbReference>
<dbReference type="InterPro" id="IPR018488">
    <property type="entry name" value="cNMP-bd_CS"/>
</dbReference>
<dbReference type="InterPro" id="IPR000595">
    <property type="entry name" value="cNMP-bd_dom"/>
</dbReference>